<comment type="caution">
    <text evidence="3">The sequence shown here is derived from an EMBL/GenBank/DDBJ whole genome shotgun (WGS) entry which is preliminary data.</text>
</comment>
<dbReference type="GO" id="GO:0016301">
    <property type="term" value="F:kinase activity"/>
    <property type="evidence" value="ECO:0007669"/>
    <property type="project" value="UniProtKB-KW"/>
</dbReference>
<protein>
    <submittedName>
        <fullName evidence="3">Protein-arginine kinase activator protein</fullName>
    </submittedName>
</protein>
<evidence type="ECO:0000256" key="1">
    <source>
        <dbReference type="SAM" id="MobiDB-lite"/>
    </source>
</evidence>
<dbReference type="InterPro" id="IPR036876">
    <property type="entry name" value="UVR_dom_sf"/>
</dbReference>
<proteinExistence type="predicted"/>
<dbReference type="EMBL" id="VSSQ01006370">
    <property type="protein sequence ID" value="MPM32470.1"/>
    <property type="molecule type" value="Genomic_DNA"/>
</dbReference>
<dbReference type="Gene3D" id="4.10.860.10">
    <property type="entry name" value="UVR domain"/>
    <property type="match status" value="1"/>
</dbReference>
<dbReference type="InterPro" id="IPR025542">
    <property type="entry name" value="YacH"/>
</dbReference>
<dbReference type="PROSITE" id="PS50151">
    <property type="entry name" value="UVR"/>
    <property type="match status" value="1"/>
</dbReference>
<feature type="region of interest" description="Disordered" evidence="1">
    <location>
        <begin position="57"/>
        <end position="93"/>
    </location>
</feature>
<dbReference type="GO" id="GO:0005507">
    <property type="term" value="F:copper ion binding"/>
    <property type="evidence" value="ECO:0007669"/>
    <property type="project" value="TreeGrafter"/>
</dbReference>
<organism evidence="3">
    <name type="scientific">bioreactor metagenome</name>
    <dbReference type="NCBI Taxonomy" id="1076179"/>
    <lineage>
        <taxon>unclassified sequences</taxon>
        <taxon>metagenomes</taxon>
        <taxon>ecological metagenomes</taxon>
    </lineage>
</organism>
<dbReference type="InterPro" id="IPR001943">
    <property type="entry name" value="UVR_dom"/>
</dbReference>
<accession>A0A644YV32</accession>
<dbReference type="SUPFAM" id="SSF46600">
    <property type="entry name" value="C-terminal UvrC-binding domain of UvrB"/>
    <property type="match status" value="1"/>
</dbReference>
<reference evidence="3" key="1">
    <citation type="submission" date="2019-08" db="EMBL/GenBank/DDBJ databases">
        <authorList>
            <person name="Kucharzyk K."/>
            <person name="Murdoch R.W."/>
            <person name="Higgins S."/>
            <person name="Loffler F."/>
        </authorList>
    </citation>
    <scope>NUCLEOTIDE SEQUENCE</scope>
</reference>
<gene>
    <name evidence="3" type="primary">mcsA_5</name>
    <name evidence="3" type="ORF">SDC9_79032</name>
</gene>
<dbReference type="GO" id="GO:1990169">
    <property type="term" value="P:stress response to copper ion"/>
    <property type="evidence" value="ECO:0007669"/>
    <property type="project" value="TreeGrafter"/>
</dbReference>
<feature type="compositionally biased region" description="Polar residues" evidence="1">
    <location>
        <begin position="83"/>
        <end position="93"/>
    </location>
</feature>
<name>A0A644YV32_9ZZZZ</name>
<dbReference type="Pfam" id="PF02151">
    <property type="entry name" value="UVR"/>
    <property type="match status" value="1"/>
</dbReference>
<evidence type="ECO:0000259" key="2">
    <source>
        <dbReference type="PROSITE" id="PS50151"/>
    </source>
</evidence>
<feature type="domain" description="UVR" evidence="2">
    <location>
        <begin position="92"/>
        <end position="127"/>
    </location>
</feature>
<keyword evidence="3" id="KW-0808">Transferase</keyword>
<dbReference type="GO" id="GO:0046870">
    <property type="term" value="F:cadmium ion binding"/>
    <property type="evidence" value="ECO:0007669"/>
    <property type="project" value="TreeGrafter"/>
</dbReference>
<dbReference type="GO" id="GO:1990170">
    <property type="term" value="P:stress response to cadmium ion"/>
    <property type="evidence" value="ECO:0007669"/>
    <property type="project" value="TreeGrafter"/>
</dbReference>
<dbReference type="GO" id="GO:0050897">
    <property type="term" value="F:cobalt ion binding"/>
    <property type="evidence" value="ECO:0007669"/>
    <property type="project" value="TreeGrafter"/>
</dbReference>
<sequence>MFGTNKLSDQSTAHALKGPGAACPVCHSTISDITNSGRFGCGNCYSFFSEYLDTNSLTKGEHKGKRPLSFLRRGEKKAEVKQQPATSENKNAQKLSELKAKIKKAIADEDYESAAKLRDEIRSIENEGK</sequence>
<dbReference type="PANTHER" id="PTHR38430">
    <property type="entry name" value="PROTEIN-ARGININE KINASE ACTIVATOR PROTEIN"/>
    <property type="match status" value="1"/>
</dbReference>
<evidence type="ECO:0000313" key="3">
    <source>
        <dbReference type="EMBL" id="MPM32470.1"/>
    </source>
</evidence>
<dbReference type="PANTHER" id="PTHR38430:SF1">
    <property type="entry name" value="PROTEIN-ARGININE KINASE ACTIVATOR PROTEIN"/>
    <property type="match status" value="1"/>
</dbReference>
<dbReference type="GO" id="GO:0008270">
    <property type="term" value="F:zinc ion binding"/>
    <property type="evidence" value="ECO:0007669"/>
    <property type="project" value="TreeGrafter"/>
</dbReference>
<keyword evidence="3" id="KW-0418">Kinase</keyword>
<dbReference type="AlphaFoldDB" id="A0A644YV32"/>